<comment type="caution">
    <text evidence="3">The sequence shown here is derived from an EMBL/GenBank/DDBJ whole genome shotgun (WGS) entry which is preliminary data.</text>
</comment>
<comment type="similarity">
    <text evidence="2">Belongs to the terpene synthase family.</text>
</comment>
<dbReference type="OrthoDB" id="3676909at2"/>
<accession>A0A5B0BLU5</accession>
<dbReference type="Pfam" id="PF19086">
    <property type="entry name" value="Terpene_syn_C_2"/>
    <property type="match status" value="1"/>
</dbReference>
<dbReference type="EMBL" id="VDFC01000014">
    <property type="protein sequence ID" value="KAA0941735.1"/>
    <property type="molecule type" value="Genomic_DNA"/>
</dbReference>
<dbReference type="InterPro" id="IPR034686">
    <property type="entry name" value="Terpene_cyclase-like_2"/>
</dbReference>
<evidence type="ECO:0000313" key="3">
    <source>
        <dbReference type="EMBL" id="KAA0941735.1"/>
    </source>
</evidence>
<evidence type="ECO:0000256" key="2">
    <source>
        <dbReference type="RuleBase" id="RU366034"/>
    </source>
</evidence>
<dbReference type="SFLD" id="SFLDG01020">
    <property type="entry name" value="Terpene_Cyclase_Like_2"/>
    <property type="match status" value="1"/>
</dbReference>
<dbReference type="PANTHER" id="PTHR35201">
    <property type="entry name" value="TERPENE SYNTHASE"/>
    <property type="match status" value="1"/>
</dbReference>
<dbReference type="EC" id="4.2.3.-" evidence="2"/>
<reference evidence="3 4" key="1">
    <citation type="submission" date="2019-05" db="EMBL/GenBank/DDBJ databases">
        <authorList>
            <person name="Hariharan J."/>
            <person name="Choudoir M.J."/>
            <person name="Diebold P."/>
            <person name="Panke-Buisse K."/>
            <person name="Buckley D.H."/>
        </authorList>
    </citation>
    <scope>NUCLEOTIDE SEQUENCE [LARGE SCALE GENOMIC DNA]</scope>
    <source>
        <strain evidence="3 4">SUN51</strain>
    </source>
</reference>
<keyword evidence="1 2" id="KW-0456">Lyase</keyword>
<gene>
    <name evidence="3" type="ORF">FGF04_04685</name>
</gene>
<protein>
    <recommendedName>
        <fullName evidence="2">Terpene synthase</fullName>
        <ecNumber evidence="2">4.2.3.-</ecNumber>
    </recommendedName>
</protein>
<comment type="cofactor">
    <cofactor evidence="2">
        <name>Mg(2+)</name>
        <dbReference type="ChEBI" id="CHEBI:18420"/>
    </cofactor>
</comment>
<evidence type="ECO:0000256" key="1">
    <source>
        <dbReference type="ARBA" id="ARBA00023239"/>
    </source>
</evidence>
<dbReference type="AlphaFoldDB" id="A0A5B0BLU5"/>
<dbReference type="PANTHER" id="PTHR35201:SF4">
    <property type="entry name" value="BETA-PINACENE SYNTHASE-RELATED"/>
    <property type="match status" value="1"/>
</dbReference>
<sequence length="343" mass="39125">MPQDVRFDLPFDTPVSEHLEHARSRHLRWVWDRGLVRSQAGFEEYRSWDLPGAAARTYPHASAADMVVLMNWFSLAFLFDDQFDSGRPDRADRVAEVARELVVTPLRPVGTVPRVVCPITVAWAEVWTHLSDGMSLTWQTRFAASWGRFLVAHTEEVDLAARGLAGTLDLEEYAAFRRRTVGIHHSIDAAERSRGFEVPAEVQAHPLMERMRDRAADTIGFMNDIHSFERERRRGDGHNLIAVLHRERRCSWQEAADEAYRMTADRLAEYLELEARVPQMCDELGLDEEQRTRVRMGVEAIQHWISGNYEWALTSGRYAADKESPAARAELAGKGSLDDLLTV</sequence>
<proteinExistence type="inferred from homology"/>
<keyword evidence="2" id="KW-0479">Metal-binding</keyword>
<keyword evidence="4" id="KW-1185">Reference proteome</keyword>
<keyword evidence="2" id="KW-0460">Magnesium</keyword>
<dbReference type="GO" id="GO:0046872">
    <property type="term" value="F:metal ion binding"/>
    <property type="evidence" value="ECO:0007669"/>
    <property type="project" value="UniProtKB-KW"/>
</dbReference>
<dbReference type="InterPro" id="IPR048141">
    <property type="entry name" value="Eudesmol_syn"/>
</dbReference>
<dbReference type="Proteomes" id="UP000324965">
    <property type="component" value="Unassembled WGS sequence"/>
</dbReference>
<dbReference type="Gene3D" id="1.10.600.10">
    <property type="entry name" value="Farnesyl Diphosphate Synthase"/>
    <property type="match status" value="1"/>
</dbReference>
<organism evidence="3 4">
    <name type="scientific">Streptomyces apricus</name>
    <dbReference type="NCBI Taxonomy" id="1828112"/>
    <lineage>
        <taxon>Bacteria</taxon>
        <taxon>Bacillati</taxon>
        <taxon>Actinomycetota</taxon>
        <taxon>Actinomycetes</taxon>
        <taxon>Kitasatosporales</taxon>
        <taxon>Streptomycetaceae</taxon>
        <taxon>Streptomyces</taxon>
    </lineage>
</organism>
<dbReference type="SFLD" id="SFLDS00005">
    <property type="entry name" value="Isoprenoid_Synthase_Type_I"/>
    <property type="match status" value="1"/>
</dbReference>
<dbReference type="GO" id="GO:0010333">
    <property type="term" value="F:terpene synthase activity"/>
    <property type="evidence" value="ECO:0007669"/>
    <property type="project" value="InterPro"/>
</dbReference>
<name>A0A5B0BLU5_9ACTN</name>
<dbReference type="NCBIfam" id="NF041564">
    <property type="entry name" value="eudesmol_syn"/>
    <property type="match status" value="1"/>
</dbReference>
<dbReference type="SUPFAM" id="SSF48576">
    <property type="entry name" value="Terpenoid synthases"/>
    <property type="match status" value="1"/>
</dbReference>
<dbReference type="RefSeq" id="WP_149509936.1">
    <property type="nucleotide sequence ID" value="NZ_VDFC01000014.1"/>
</dbReference>
<dbReference type="InterPro" id="IPR008949">
    <property type="entry name" value="Isoprenoid_synthase_dom_sf"/>
</dbReference>
<evidence type="ECO:0000313" key="4">
    <source>
        <dbReference type="Proteomes" id="UP000324965"/>
    </source>
</evidence>